<evidence type="ECO:0000313" key="2">
    <source>
        <dbReference type="EMBL" id="CAB4651984.1"/>
    </source>
</evidence>
<dbReference type="EMBL" id="CAEZVV010000100">
    <property type="protein sequence ID" value="CAB4651984.1"/>
    <property type="molecule type" value="Genomic_DNA"/>
</dbReference>
<dbReference type="AlphaFoldDB" id="A0A6J6CTB8"/>
<name>A0A6J6CTB8_9ZZZZ</name>
<gene>
    <name evidence="1" type="ORF">UFOPK1495_01117</name>
    <name evidence="2" type="ORF">UFOPK2143_01336</name>
</gene>
<organism evidence="1">
    <name type="scientific">freshwater metagenome</name>
    <dbReference type="NCBI Taxonomy" id="449393"/>
    <lineage>
        <taxon>unclassified sequences</taxon>
        <taxon>metagenomes</taxon>
        <taxon>ecological metagenomes</taxon>
    </lineage>
</organism>
<dbReference type="EMBL" id="CAEZSU010000115">
    <property type="protein sequence ID" value="CAB4554751.1"/>
    <property type="molecule type" value="Genomic_DNA"/>
</dbReference>
<proteinExistence type="predicted"/>
<protein>
    <submittedName>
        <fullName evidence="1">Unannotated protein</fullName>
    </submittedName>
</protein>
<evidence type="ECO:0000313" key="1">
    <source>
        <dbReference type="EMBL" id="CAB4554751.1"/>
    </source>
</evidence>
<sequence>MDGVGTNLGCVHRLRATNEWSDRLPHTFIGDGGDAFGDLNIGRSRKVWCNDLHRACGSDITRGGHLNGAVGFAAFFWLVVTKPPAFDRIEDSAKVVVTHPLSTAFSERKVLCGDHCVDERDRWKDKKKSDNDRGDLQPTRLGLAQLLAPLAL</sequence>
<reference evidence="1" key="1">
    <citation type="submission" date="2020-05" db="EMBL/GenBank/DDBJ databases">
        <authorList>
            <person name="Chiriac C."/>
            <person name="Salcher M."/>
            <person name="Ghai R."/>
            <person name="Kavagutti S V."/>
        </authorList>
    </citation>
    <scope>NUCLEOTIDE SEQUENCE</scope>
</reference>
<accession>A0A6J6CTB8</accession>